<evidence type="ECO:0000256" key="1">
    <source>
        <dbReference type="ARBA" id="ARBA00022729"/>
    </source>
</evidence>
<organism evidence="2 3">
    <name type="scientific">Chryseobacterium ginsengisoli</name>
    <dbReference type="NCBI Taxonomy" id="363853"/>
    <lineage>
        <taxon>Bacteria</taxon>
        <taxon>Pseudomonadati</taxon>
        <taxon>Bacteroidota</taxon>
        <taxon>Flavobacteriia</taxon>
        <taxon>Flavobacteriales</taxon>
        <taxon>Weeksellaceae</taxon>
        <taxon>Chryseobacterium group</taxon>
        <taxon>Chryseobacterium</taxon>
    </lineage>
</organism>
<evidence type="ECO:0008006" key="4">
    <source>
        <dbReference type="Google" id="ProtNLM"/>
    </source>
</evidence>
<dbReference type="SUPFAM" id="SSF103647">
    <property type="entry name" value="TSP type-3 repeat"/>
    <property type="match status" value="1"/>
</dbReference>
<dbReference type="Proteomes" id="UP001500353">
    <property type="component" value="Unassembled WGS sequence"/>
</dbReference>
<proteinExistence type="predicted"/>
<gene>
    <name evidence="2" type="ORF">GCM10023210_42130</name>
</gene>
<dbReference type="RefSeq" id="WP_425550378.1">
    <property type="nucleotide sequence ID" value="NZ_BAABHX010000010.1"/>
</dbReference>
<accession>A0ABP9MTY7</accession>
<dbReference type="EMBL" id="BAABHX010000010">
    <property type="protein sequence ID" value="GAA5101819.1"/>
    <property type="molecule type" value="Genomic_DNA"/>
</dbReference>
<evidence type="ECO:0000313" key="2">
    <source>
        <dbReference type="EMBL" id="GAA5101819.1"/>
    </source>
</evidence>
<dbReference type="InterPro" id="IPR028974">
    <property type="entry name" value="TSP_type-3_rpt"/>
</dbReference>
<comment type="caution">
    <text evidence="2">The sequence shown here is derived from an EMBL/GenBank/DDBJ whole genome shotgun (WGS) entry which is preliminary data.</text>
</comment>
<reference evidence="3" key="1">
    <citation type="journal article" date="2019" name="Int. J. Syst. Evol. Microbiol.">
        <title>The Global Catalogue of Microorganisms (GCM) 10K type strain sequencing project: providing services to taxonomists for standard genome sequencing and annotation.</title>
        <authorList>
            <consortium name="The Broad Institute Genomics Platform"/>
            <consortium name="The Broad Institute Genome Sequencing Center for Infectious Disease"/>
            <person name="Wu L."/>
            <person name="Ma J."/>
        </authorList>
    </citation>
    <scope>NUCLEOTIDE SEQUENCE [LARGE SCALE GENOMIC DNA]</scope>
    <source>
        <strain evidence="3">JCM 18019</strain>
    </source>
</reference>
<protein>
    <recommendedName>
        <fullName evidence="4">Thrombospondin</fullName>
    </recommendedName>
</protein>
<dbReference type="InterPro" id="IPR003367">
    <property type="entry name" value="Thrombospondin_3-like_rpt"/>
</dbReference>
<name>A0ABP9MTY7_9FLAO</name>
<keyword evidence="3" id="KW-1185">Reference proteome</keyword>
<keyword evidence="1" id="KW-0732">Signal</keyword>
<evidence type="ECO:0000313" key="3">
    <source>
        <dbReference type="Proteomes" id="UP001500353"/>
    </source>
</evidence>
<sequence length="335" mass="39424">MKKYFIFLLFLFLNLHSQQIINKEEFKKCKKEFSKKICLSDDDKDSILFYLDKCPKENGPAENFGCPFPDTDDDGIIDKDDACPKEKGEIDNNGCPWYDIDGDGILDKDDACPTLPGVPEENGCPRRGDCKEYFEKEKQELINFKEKNNNDKAKFIALRKIIFNNVSKEFLAGESMFVSIYVDTFINENITFQCSSRSTLYHDKQLFLDQLFWSKETFEYVAKKLNKNIVPTFGLNATRTINKDFINELKKDGYYGFMLNFPKVKAYERSGLYYPRNKQKPKFDGSDTRLVVNFSHYDANDEVVAKFSRLRDEYFYTYKYVDNQWKLINTEKHKY</sequence>
<dbReference type="Pfam" id="PF02412">
    <property type="entry name" value="TSP_3"/>
    <property type="match status" value="1"/>
</dbReference>